<reference evidence="2 3" key="1">
    <citation type="submission" date="2018-12" db="EMBL/GenBank/DDBJ databases">
        <title>Lysinibacillus antri sp. nov., isolated from a cave soil.</title>
        <authorList>
            <person name="Narsing Rao M.P."/>
            <person name="Zhang H."/>
            <person name="Dong Z.-Y."/>
            <person name="Niu X.-K."/>
            <person name="Zhang K."/>
            <person name="Fang B.-Z."/>
            <person name="Kang Y.-Q."/>
            <person name="Xiao M."/>
            <person name="Li W.-J."/>
        </authorList>
    </citation>
    <scope>NUCLEOTIDE SEQUENCE [LARGE SCALE GENOMIC DNA]</scope>
    <source>
        <strain evidence="2 3">SYSU K30002</strain>
    </source>
</reference>
<comment type="caution">
    <text evidence="2">The sequence shown here is derived from an EMBL/GenBank/DDBJ whole genome shotgun (WGS) entry which is preliminary data.</text>
</comment>
<evidence type="ECO:0000259" key="1">
    <source>
        <dbReference type="Pfam" id="PF01695"/>
    </source>
</evidence>
<protein>
    <submittedName>
        <fullName evidence="2">DNA replication protein</fullName>
    </submittedName>
</protein>
<dbReference type="Gene3D" id="3.40.50.300">
    <property type="entry name" value="P-loop containing nucleotide triphosphate hydrolases"/>
    <property type="match status" value="1"/>
</dbReference>
<gene>
    <name evidence="2" type="ORF">EK386_02320</name>
</gene>
<organism evidence="2 3">
    <name type="scientific">Lysinibacillus antri</name>
    <dbReference type="NCBI Taxonomy" id="2498145"/>
    <lineage>
        <taxon>Bacteria</taxon>
        <taxon>Bacillati</taxon>
        <taxon>Bacillota</taxon>
        <taxon>Bacilli</taxon>
        <taxon>Bacillales</taxon>
        <taxon>Bacillaceae</taxon>
        <taxon>Lysinibacillus</taxon>
    </lineage>
</organism>
<dbReference type="GO" id="GO:0005524">
    <property type="term" value="F:ATP binding"/>
    <property type="evidence" value="ECO:0007669"/>
    <property type="project" value="InterPro"/>
</dbReference>
<proteinExistence type="predicted"/>
<dbReference type="EMBL" id="RYYR01000002">
    <property type="protein sequence ID" value="RUL56578.1"/>
    <property type="molecule type" value="Genomic_DNA"/>
</dbReference>
<dbReference type="AlphaFoldDB" id="A0A3S0R8G9"/>
<dbReference type="Proteomes" id="UP000287910">
    <property type="component" value="Unassembled WGS sequence"/>
</dbReference>
<feature type="domain" description="IstB-like ATP-binding" evidence="1">
    <location>
        <begin position="140"/>
        <end position="276"/>
    </location>
</feature>
<accession>A0A3S0R8G9</accession>
<keyword evidence="3" id="KW-1185">Reference proteome</keyword>
<dbReference type="Pfam" id="PF01695">
    <property type="entry name" value="IstB_IS21"/>
    <property type="match status" value="1"/>
</dbReference>
<dbReference type="InterPro" id="IPR002611">
    <property type="entry name" value="IstB_ATP-bd"/>
</dbReference>
<evidence type="ECO:0000313" key="3">
    <source>
        <dbReference type="Proteomes" id="UP000287910"/>
    </source>
</evidence>
<sequence length="277" mass="32066">MNSTDNSNETSKPGVDKCPLCRGTEFVFSHYEEKNGIKYEYEKPCSCREKNAWARRFKNALIPEEFKNAKLDNYEQKTKMQQAMYALTMEYLKSFPKNRKQLDEDGAPNFGFIATIGEQRLRQLPADQRTEIKYKHNNFGIGKTHLQIAVAKQLIKNGFSVLVVSDVSFMDEMMNAKRMSDEGEMYNSMLNTALSVDVLVWDDIGKAKPTEAKEGLYYNIINERYKKRKPIIFNSNEDKSTLADRIGYAANSRLLEKREDEQYYVVDTEGVDYRLKG</sequence>
<dbReference type="InterPro" id="IPR027417">
    <property type="entry name" value="P-loop_NTPase"/>
</dbReference>
<dbReference type="PANTHER" id="PTHR30050">
    <property type="entry name" value="CHROMOSOMAL REPLICATION INITIATOR PROTEIN DNAA"/>
    <property type="match status" value="1"/>
</dbReference>
<name>A0A3S0R8G9_9BACI</name>
<dbReference type="GO" id="GO:0006260">
    <property type="term" value="P:DNA replication"/>
    <property type="evidence" value="ECO:0007669"/>
    <property type="project" value="TreeGrafter"/>
</dbReference>
<dbReference type="SUPFAM" id="SSF52540">
    <property type="entry name" value="P-loop containing nucleoside triphosphate hydrolases"/>
    <property type="match status" value="1"/>
</dbReference>
<evidence type="ECO:0000313" key="2">
    <source>
        <dbReference type="EMBL" id="RUL56578.1"/>
    </source>
</evidence>
<dbReference type="PANTHER" id="PTHR30050:SF4">
    <property type="entry name" value="ATP-BINDING PROTEIN RV3427C IN INSERTION SEQUENCE-RELATED"/>
    <property type="match status" value="1"/>
</dbReference>